<dbReference type="InterPro" id="IPR017853">
    <property type="entry name" value="GH"/>
</dbReference>
<organism evidence="6 7">
    <name type="scientific">Candidatus Portnoybacteria bacterium CG10_big_fil_rev_8_21_14_0_10_38_18</name>
    <dbReference type="NCBI Taxonomy" id="1974813"/>
    <lineage>
        <taxon>Bacteria</taxon>
        <taxon>Candidatus Portnoyibacteriota</taxon>
    </lineage>
</organism>
<dbReference type="SUPFAM" id="SSF51445">
    <property type="entry name" value="(Trans)glycosidases"/>
    <property type="match status" value="1"/>
</dbReference>
<comment type="caution">
    <text evidence="6">The sequence shown here is derived from an EMBL/GenBank/DDBJ whole genome shotgun (WGS) entry which is preliminary data.</text>
</comment>
<dbReference type="GO" id="GO:0008422">
    <property type="term" value="F:beta-glucosidase activity"/>
    <property type="evidence" value="ECO:0007669"/>
    <property type="project" value="TreeGrafter"/>
</dbReference>
<dbReference type="Proteomes" id="UP000231648">
    <property type="component" value="Unassembled WGS sequence"/>
</dbReference>
<protein>
    <submittedName>
        <fullName evidence="6">Glycoside hydrolase family 1 protein</fullName>
    </submittedName>
</protein>
<evidence type="ECO:0000256" key="3">
    <source>
        <dbReference type="ARBA" id="ARBA00023295"/>
    </source>
</evidence>
<evidence type="ECO:0000313" key="7">
    <source>
        <dbReference type="Proteomes" id="UP000231648"/>
    </source>
</evidence>
<dbReference type="AlphaFoldDB" id="A0A2M8KCC8"/>
<dbReference type="PANTHER" id="PTHR10353">
    <property type="entry name" value="GLYCOSYL HYDROLASE"/>
    <property type="match status" value="1"/>
</dbReference>
<feature type="active site" description="Nucleophile" evidence="4">
    <location>
        <position position="184"/>
    </location>
</feature>
<keyword evidence="3" id="KW-0326">Glycosidase</keyword>
<evidence type="ECO:0000256" key="4">
    <source>
        <dbReference type="PROSITE-ProRule" id="PRU10055"/>
    </source>
</evidence>
<accession>A0A2M8KCC8</accession>
<sequence length="228" mass="27394">HWTLPVWFVEKGHWLNKESSEYFARFVEKVVSEYKDLVKFWVTLNEPNIYTSYSFLRGIWPPFEKSFYKMQEVVKNLIAAHKESYRVLHKISSDCQVGIANNNNCFQGILSFFSKYFWNHQFFDAIKDFQEFVGVNYYIPVSLWRNIVKLGRELTDMSWQVYPKGLYRVLKDLKQYNKPIYITENGLADAKDEKRTKFIIDHLKWVHKAIEEGVDVRGYFHWSLIDNF</sequence>
<dbReference type="InterPro" id="IPR001360">
    <property type="entry name" value="Glyco_hydro_1"/>
</dbReference>
<dbReference type="PROSITE" id="PS00572">
    <property type="entry name" value="GLYCOSYL_HYDROL_F1_1"/>
    <property type="match status" value="1"/>
</dbReference>
<evidence type="ECO:0000256" key="2">
    <source>
        <dbReference type="ARBA" id="ARBA00022801"/>
    </source>
</evidence>
<proteinExistence type="inferred from homology"/>
<comment type="similarity">
    <text evidence="1 5">Belongs to the glycosyl hydrolase 1 family.</text>
</comment>
<feature type="non-terminal residue" evidence="6">
    <location>
        <position position="1"/>
    </location>
</feature>
<evidence type="ECO:0000256" key="5">
    <source>
        <dbReference type="RuleBase" id="RU003690"/>
    </source>
</evidence>
<dbReference type="Gene3D" id="3.20.20.80">
    <property type="entry name" value="Glycosidases"/>
    <property type="match status" value="2"/>
</dbReference>
<keyword evidence="2 6" id="KW-0378">Hydrolase</keyword>
<reference evidence="7" key="1">
    <citation type="submission" date="2017-09" db="EMBL/GenBank/DDBJ databases">
        <title>Depth-based differentiation of microbial function through sediment-hosted aquifers and enrichment of novel symbionts in the deep terrestrial subsurface.</title>
        <authorList>
            <person name="Probst A.J."/>
            <person name="Ladd B."/>
            <person name="Jarett J.K."/>
            <person name="Geller-Mcgrath D.E."/>
            <person name="Sieber C.M.K."/>
            <person name="Emerson J.B."/>
            <person name="Anantharaman K."/>
            <person name="Thomas B.C."/>
            <person name="Malmstrom R."/>
            <person name="Stieglmeier M."/>
            <person name="Klingl A."/>
            <person name="Woyke T."/>
            <person name="Ryan C.M."/>
            <person name="Banfield J.F."/>
        </authorList>
    </citation>
    <scope>NUCLEOTIDE SEQUENCE [LARGE SCALE GENOMIC DNA]</scope>
</reference>
<evidence type="ECO:0000256" key="1">
    <source>
        <dbReference type="ARBA" id="ARBA00010838"/>
    </source>
</evidence>
<name>A0A2M8KCC8_9BACT</name>
<dbReference type="EMBL" id="PFDX01000014">
    <property type="protein sequence ID" value="PJE57554.1"/>
    <property type="molecule type" value="Genomic_DNA"/>
</dbReference>
<dbReference type="PANTHER" id="PTHR10353:SF209">
    <property type="entry name" value="GALACTOLIPID GALACTOSYLTRANSFERASE SFR2, CHLOROPLASTIC"/>
    <property type="match status" value="1"/>
</dbReference>
<feature type="non-terminal residue" evidence="6">
    <location>
        <position position="228"/>
    </location>
</feature>
<dbReference type="GO" id="GO:0005975">
    <property type="term" value="P:carbohydrate metabolic process"/>
    <property type="evidence" value="ECO:0007669"/>
    <property type="project" value="InterPro"/>
</dbReference>
<dbReference type="PRINTS" id="PR00131">
    <property type="entry name" value="GLHYDRLASE1"/>
</dbReference>
<gene>
    <name evidence="6" type="ORF">COU82_01450</name>
</gene>
<dbReference type="Pfam" id="PF00232">
    <property type="entry name" value="Glyco_hydro_1"/>
    <property type="match status" value="2"/>
</dbReference>
<dbReference type="InterPro" id="IPR018120">
    <property type="entry name" value="Glyco_hydro_1_AS"/>
</dbReference>
<evidence type="ECO:0000313" key="6">
    <source>
        <dbReference type="EMBL" id="PJE57554.1"/>
    </source>
</evidence>